<organism evidence="2 3">
    <name type="scientific">Phytophthora infestans</name>
    <name type="common">Potato late blight agent</name>
    <name type="synonym">Botrytis infestans</name>
    <dbReference type="NCBI Taxonomy" id="4787"/>
    <lineage>
        <taxon>Eukaryota</taxon>
        <taxon>Sar</taxon>
        <taxon>Stramenopiles</taxon>
        <taxon>Oomycota</taxon>
        <taxon>Peronosporomycetes</taxon>
        <taxon>Peronosporales</taxon>
        <taxon>Peronosporaceae</taxon>
        <taxon>Phytophthora</taxon>
    </lineage>
</organism>
<dbReference type="Proteomes" id="UP000704712">
    <property type="component" value="Unassembled WGS sequence"/>
</dbReference>
<feature type="region of interest" description="Disordered" evidence="1">
    <location>
        <begin position="39"/>
        <end position="161"/>
    </location>
</feature>
<comment type="caution">
    <text evidence="2">The sequence shown here is derived from an EMBL/GenBank/DDBJ whole genome shotgun (WGS) entry which is preliminary data.</text>
</comment>
<feature type="compositionally biased region" description="Polar residues" evidence="1">
    <location>
        <begin position="48"/>
        <end position="71"/>
    </location>
</feature>
<evidence type="ECO:0000313" key="3">
    <source>
        <dbReference type="Proteomes" id="UP000704712"/>
    </source>
</evidence>
<dbReference type="EMBL" id="JAACNO010001902">
    <property type="protein sequence ID" value="KAF4136729.1"/>
    <property type="molecule type" value="Genomic_DNA"/>
</dbReference>
<dbReference type="AlphaFoldDB" id="A0A8S9UBQ5"/>
<evidence type="ECO:0000313" key="2">
    <source>
        <dbReference type="EMBL" id="KAF4136729.1"/>
    </source>
</evidence>
<feature type="compositionally biased region" description="Low complexity" evidence="1">
    <location>
        <begin position="86"/>
        <end position="95"/>
    </location>
</feature>
<gene>
    <name evidence="2" type="ORF">GN958_ATG14078</name>
</gene>
<protein>
    <submittedName>
        <fullName evidence="2">Uncharacterized protein</fullName>
    </submittedName>
</protein>
<sequence length="186" mass="19704">MMLCFCTFRFETSRPQCHIILQICFLSPRVVDGTVEVEDVNTPPVSSPGKTKGSQKSVLTRYSSPQAQSEQSPDKNVATSVEHVGAAVPSAAATAFEDEKLNSDLNGEEGAGPDEWNIEEGAEPPSGATYVNASLEPLSGLEEPAVGPKQPASEDNDGALDGAALMACEKKKKNLEQDRLLAAKAN</sequence>
<reference evidence="2" key="1">
    <citation type="submission" date="2020-03" db="EMBL/GenBank/DDBJ databases">
        <title>Hybrid Assembly of Korean Phytophthora infestans isolates.</title>
        <authorList>
            <person name="Prokchorchik M."/>
            <person name="Lee Y."/>
            <person name="Seo J."/>
            <person name="Cho J.-H."/>
            <person name="Park Y.-E."/>
            <person name="Jang D.-C."/>
            <person name="Im J.-S."/>
            <person name="Choi J.-G."/>
            <person name="Park H.-J."/>
            <person name="Lee G.-B."/>
            <person name="Lee Y.-G."/>
            <person name="Hong S.-Y."/>
            <person name="Cho K."/>
            <person name="Sohn K.H."/>
        </authorList>
    </citation>
    <scope>NUCLEOTIDE SEQUENCE</scope>
    <source>
        <strain evidence="2">KR_2_A2</strain>
    </source>
</reference>
<evidence type="ECO:0000256" key="1">
    <source>
        <dbReference type="SAM" id="MobiDB-lite"/>
    </source>
</evidence>
<accession>A0A8S9UBQ5</accession>
<proteinExistence type="predicted"/>
<name>A0A8S9UBQ5_PHYIN</name>